<keyword evidence="1" id="KW-0234">DNA repair</keyword>
<dbReference type="GO" id="GO:0016787">
    <property type="term" value="F:hydrolase activity"/>
    <property type="evidence" value="ECO:0007669"/>
    <property type="project" value="UniProtKB-KW"/>
</dbReference>
<proteinExistence type="inferred from homology"/>
<keyword evidence="2" id="KW-0175">Coiled coil</keyword>
<dbReference type="EC" id="5.6.2.3" evidence="1"/>
<reference evidence="5" key="1">
    <citation type="journal article" date="2023" name="G3 (Bethesda)">
        <title>Whole genome assembly and annotation of the endangered Caribbean coral Acropora cervicornis.</title>
        <authorList>
            <person name="Selwyn J.D."/>
            <person name="Vollmer S.V."/>
        </authorList>
    </citation>
    <scope>NUCLEOTIDE SEQUENCE</scope>
    <source>
        <strain evidence="5">K2</strain>
    </source>
</reference>
<protein>
    <recommendedName>
        <fullName evidence="1">ATP-dependent DNA helicase</fullName>
        <ecNumber evidence="1">5.6.2.3</ecNumber>
    </recommendedName>
</protein>
<gene>
    <name evidence="5" type="ORF">P5673_018848</name>
</gene>
<feature type="region of interest" description="Disordered" evidence="3">
    <location>
        <begin position="243"/>
        <end position="275"/>
    </location>
</feature>
<keyword evidence="1" id="KW-0547">Nucleotide-binding</keyword>
<feature type="compositionally biased region" description="Basic and acidic residues" evidence="3">
    <location>
        <begin position="29"/>
        <end position="44"/>
    </location>
</feature>
<dbReference type="Gene3D" id="3.40.50.300">
    <property type="entry name" value="P-loop containing nucleotide triphosphate hydrolases"/>
    <property type="match status" value="1"/>
</dbReference>
<feature type="domain" description="AAA+ ATPase" evidence="4">
    <location>
        <begin position="733"/>
        <end position="876"/>
    </location>
</feature>
<evidence type="ECO:0000313" key="5">
    <source>
        <dbReference type="EMBL" id="KAK2558654.1"/>
    </source>
</evidence>
<evidence type="ECO:0000256" key="1">
    <source>
        <dbReference type="RuleBase" id="RU363044"/>
    </source>
</evidence>
<keyword evidence="1" id="KW-0378">Hydrolase</keyword>
<organism evidence="5 6">
    <name type="scientific">Acropora cervicornis</name>
    <name type="common">Staghorn coral</name>
    <dbReference type="NCBI Taxonomy" id="6130"/>
    <lineage>
        <taxon>Eukaryota</taxon>
        <taxon>Metazoa</taxon>
        <taxon>Cnidaria</taxon>
        <taxon>Anthozoa</taxon>
        <taxon>Hexacorallia</taxon>
        <taxon>Scleractinia</taxon>
        <taxon>Astrocoeniina</taxon>
        <taxon>Acroporidae</taxon>
        <taxon>Acropora</taxon>
    </lineage>
</organism>
<keyword evidence="1" id="KW-0227">DNA damage</keyword>
<dbReference type="GO" id="GO:0005524">
    <property type="term" value="F:ATP binding"/>
    <property type="evidence" value="ECO:0007669"/>
    <property type="project" value="UniProtKB-KW"/>
</dbReference>
<feature type="compositionally biased region" description="Polar residues" evidence="3">
    <location>
        <begin position="250"/>
        <end position="272"/>
    </location>
</feature>
<dbReference type="SUPFAM" id="SSF52540">
    <property type="entry name" value="P-loop containing nucleoside triphosphate hydrolases"/>
    <property type="match status" value="1"/>
</dbReference>
<dbReference type="GO" id="GO:0043139">
    <property type="term" value="F:5'-3' DNA helicase activity"/>
    <property type="evidence" value="ECO:0007669"/>
    <property type="project" value="UniProtKB-EC"/>
</dbReference>
<keyword evidence="6" id="KW-1185">Reference proteome</keyword>
<dbReference type="InterPro" id="IPR010285">
    <property type="entry name" value="DNA_helicase_pif1-like_DEAD"/>
</dbReference>
<dbReference type="InterPro" id="IPR051055">
    <property type="entry name" value="PIF1_helicase"/>
</dbReference>
<dbReference type="Pfam" id="PF14214">
    <property type="entry name" value="Helitron_like_N"/>
    <property type="match status" value="1"/>
</dbReference>
<dbReference type="PANTHER" id="PTHR47642">
    <property type="entry name" value="ATP-DEPENDENT DNA HELICASE"/>
    <property type="match status" value="1"/>
</dbReference>
<comment type="cofactor">
    <cofactor evidence="1">
        <name>Mg(2+)</name>
        <dbReference type="ChEBI" id="CHEBI:18420"/>
    </cofactor>
</comment>
<dbReference type="InterPro" id="IPR027417">
    <property type="entry name" value="P-loop_NTPase"/>
</dbReference>
<keyword evidence="1" id="KW-0067">ATP-binding</keyword>
<dbReference type="GO" id="GO:0006281">
    <property type="term" value="P:DNA repair"/>
    <property type="evidence" value="ECO:0007669"/>
    <property type="project" value="UniProtKB-KW"/>
</dbReference>
<comment type="catalytic activity">
    <reaction evidence="1">
        <text>ATP + H2O = ADP + phosphate + H(+)</text>
        <dbReference type="Rhea" id="RHEA:13065"/>
        <dbReference type="ChEBI" id="CHEBI:15377"/>
        <dbReference type="ChEBI" id="CHEBI:15378"/>
        <dbReference type="ChEBI" id="CHEBI:30616"/>
        <dbReference type="ChEBI" id="CHEBI:43474"/>
        <dbReference type="ChEBI" id="CHEBI:456216"/>
        <dbReference type="EC" id="5.6.2.3"/>
    </reaction>
</comment>
<feature type="region of interest" description="Disordered" evidence="3">
    <location>
        <begin position="497"/>
        <end position="517"/>
    </location>
</feature>
<sequence>MQKQRANAAYRETENKKAKISAGSNVPEKTVEHTPDNGDKVEKRRASKRAYMQKQRATKAYRERERSKHNAKNLRSECVEKTNGSISNRHGETLPEANDASSHTCMVSRFHENIRYGPEYICTCCDQLWYKSSVKKFNASNYSKCQQTIIQSCVTGVKSVDDTEWICNTCHSNLKDNKLPQCSKANGMHFPEKPEVLDLTPLEERLISPRIEIQDSWQNSTTHTLQSDKNQEWDEFFYNSLNAPEETNGRTETGGYNSPNEAITCDKTSPENSENDVWCEVEERTSGVTDTLLQEPHITENAAEARWAHLLKALGRIVEKKEYADEEVKNMTWQEKSNLIQKDPVTCARNFDHMVQVFIHDVLKSDVMPIGEIADYFHRVEFQQRGSPHIRGLFWVKDAPQYDKSQRGMSRLLGKGTEEIKSGNRDIANKFINTSHPDERTFLLKKLDKLKELPDNSPDIESDNLIKRYQRRPKKLEELCLAEFAAWFNCVRDKHADTTSDQSIPTGSDGFMPETNLDKNTDDDVLINMDNENEQETETNQYHIRGGMKLVKCRKRKIIRSVRFHKEKDSENYFREQLMLYTPWRKETTDLQGDCQSYQERFEQLEEKILCNREQYEYHSEMLDKALVEMNNEECDNIGDNVAPNSEHVNEQDRAAKARPSELFGCFDPGKNKQHSQYDLLDDIGIFPRCNYQEELVVKRVSDYEYRALVRSLNEKQRQFFYHVLHPIKTSDDPLRLFLSGDAGVGKSTVTKALYEALIRYLNSVAGENPDDIKVLKTAPTGKAAFNITGNTLHAAFKIPANRGFEYCALDNDRLNTIRTKLRKPRVLFIDEISMVGSGMFNFLILRLQQIMGSKEPFGGVSLITVGGLFQLKPVFDRWIFETSSTCYATLATNSWNDLFTLFELTDIMRQKDDRPFAELLNRLREGKHSKNDIECLKTSTPKTPR</sequence>
<keyword evidence="1" id="KW-0233">DNA recombination</keyword>
<feature type="region of interest" description="Disordered" evidence="3">
    <location>
        <begin position="1"/>
        <end position="72"/>
    </location>
</feature>
<evidence type="ECO:0000313" key="6">
    <source>
        <dbReference type="Proteomes" id="UP001249851"/>
    </source>
</evidence>
<dbReference type="InterPro" id="IPR003593">
    <property type="entry name" value="AAA+_ATPase"/>
</dbReference>
<feature type="coiled-coil region" evidence="2">
    <location>
        <begin position="588"/>
        <end position="615"/>
    </location>
</feature>
<dbReference type="EMBL" id="JARQWQ010000043">
    <property type="protein sequence ID" value="KAK2558654.1"/>
    <property type="molecule type" value="Genomic_DNA"/>
</dbReference>
<dbReference type="AlphaFoldDB" id="A0AAD9QCG9"/>
<evidence type="ECO:0000256" key="3">
    <source>
        <dbReference type="SAM" id="MobiDB-lite"/>
    </source>
</evidence>
<dbReference type="GO" id="GO:0006310">
    <property type="term" value="P:DNA recombination"/>
    <property type="evidence" value="ECO:0007669"/>
    <property type="project" value="UniProtKB-KW"/>
</dbReference>
<dbReference type="SMART" id="SM00382">
    <property type="entry name" value="AAA"/>
    <property type="match status" value="1"/>
</dbReference>
<keyword evidence="1 5" id="KW-0347">Helicase</keyword>
<dbReference type="InterPro" id="IPR025476">
    <property type="entry name" value="Helitron_helicase-like"/>
</dbReference>
<evidence type="ECO:0000256" key="2">
    <source>
        <dbReference type="SAM" id="Coils"/>
    </source>
</evidence>
<feature type="compositionally biased region" description="Basic and acidic residues" evidence="3">
    <location>
        <begin position="60"/>
        <end position="72"/>
    </location>
</feature>
<name>A0AAD9QCG9_ACRCE</name>
<dbReference type="GO" id="GO:0000723">
    <property type="term" value="P:telomere maintenance"/>
    <property type="evidence" value="ECO:0007669"/>
    <property type="project" value="InterPro"/>
</dbReference>
<evidence type="ECO:0000259" key="4">
    <source>
        <dbReference type="SMART" id="SM00382"/>
    </source>
</evidence>
<dbReference type="Proteomes" id="UP001249851">
    <property type="component" value="Unassembled WGS sequence"/>
</dbReference>
<reference evidence="5" key="2">
    <citation type="journal article" date="2023" name="Science">
        <title>Genomic signatures of disease resistance in endangered staghorn corals.</title>
        <authorList>
            <person name="Vollmer S.V."/>
            <person name="Selwyn J.D."/>
            <person name="Despard B.A."/>
            <person name="Roesel C.L."/>
        </authorList>
    </citation>
    <scope>NUCLEOTIDE SEQUENCE</scope>
    <source>
        <strain evidence="5">K2</strain>
    </source>
</reference>
<dbReference type="Pfam" id="PF05970">
    <property type="entry name" value="PIF1"/>
    <property type="match status" value="1"/>
</dbReference>
<comment type="caution">
    <text evidence="5">The sequence shown here is derived from an EMBL/GenBank/DDBJ whole genome shotgun (WGS) entry which is preliminary data.</text>
</comment>
<dbReference type="PANTHER" id="PTHR47642:SF8">
    <property type="entry name" value="ATP-DEPENDENT DNA HELICASE"/>
    <property type="match status" value="1"/>
</dbReference>
<accession>A0AAD9QCG9</accession>
<comment type="similarity">
    <text evidence="1">Belongs to the helicase family.</text>
</comment>